<organism evidence="1 2">
    <name type="scientific">Clunio marinus</name>
    <dbReference type="NCBI Taxonomy" id="568069"/>
    <lineage>
        <taxon>Eukaryota</taxon>
        <taxon>Metazoa</taxon>
        <taxon>Ecdysozoa</taxon>
        <taxon>Arthropoda</taxon>
        <taxon>Hexapoda</taxon>
        <taxon>Insecta</taxon>
        <taxon>Pterygota</taxon>
        <taxon>Neoptera</taxon>
        <taxon>Endopterygota</taxon>
        <taxon>Diptera</taxon>
        <taxon>Nematocera</taxon>
        <taxon>Chironomoidea</taxon>
        <taxon>Chironomidae</taxon>
        <taxon>Clunio</taxon>
    </lineage>
</organism>
<sequence length="109" mass="12666">MSNGNKPLLCYIVFADEQLEICRDKVGTNDAKALLKSLPKIRYVTEPSTVFIEFKTPKILSTQSKYVVWKREKYLNLHIKDPNLVPESILPFYDEPRTITYNEISVIML</sequence>
<accession>A0A1J1J860</accession>
<name>A0A1J1J860_9DIPT</name>
<evidence type="ECO:0000313" key="2">
    <source>
        <dbReference type="Proteomes" id="UP000183832"/>
    </source>
</evidence>
<dbReference type="Proteomes" id="UP000183832">
    <property type="component" value="Unassembled WGS sequence"/>
</dbReference>
<reference evidence="1 2" key="1">
    <citation type="submission" date="2015-04" db="EMBL/GenBank/DDBJ databases">
        <authorList>
            <person name="Syromyatnikov M.Y."/>
            <person name="Popov V.N."/>
        </authorList>
    </citation>
    <scope>NUCLEOTIDE SEQUENCE [LARGE SCALE GENOMIC DNA]</scope>
</reference>
<keyword evidence="2" id="KW-1185">Reference proteome</keyword>
<dbReference type="AlphaFoldDB" id="A0A1J1J860"/>
<gene>
    <name evidence="1" type="ORF">CLUMA_CG021149</name>
</gene>
<dbReference type="EMBL" id="CVRI01000074">
    <property type="protein sequence ID" value="CRL08146.1"/>
    <property type="molecule type" value="Genomic_DNA"/>
</dbReference>
<proteinExistence type="predicted"/>
<protein>
    <submittedName>
        <fullName evidence="1">CLUMA_CG021149, isoform A</fullName>
    </submittedName>
</protein>
<evidence type="ECO:0000313" key="1">
    <source>
        <dbReference type="EMBL" id="CRL08146.1"/>
    </source>
</evidence>